<dbReference type="InterPro" id="IPR029058">
    <property type="entry name" value="AB_hydrolase_fold"/>
</dbReference>
<evidence type="ECO:0000313" key="2">
    <source>
        <dbReference type="Proteomes" id="UP000230556"/>
    </source>
</evidence>
<dbReference type="GO" id="GO:0016787">
    <property type="term" value="F:hydrolase activity"/>
    <property type="evidence" value="ECO:0007669"/>
    <property type="project" value="InterPro"/>
</dbReference>
<dbReference type="PANTHER" id="PTHR15394:SF3">
    <property type="entry name" value="SERINE HYDROLASE RBBP9"/>
    <property type="match status" value="1"/>
</dbReference>
<dbReference type="Proteomes" id="UP000230556">
    <property type="component" value="Unassembled WGS sequence"/>
</dbReference>
<gene>
    <name evidence="1" type="ORF">COW38_02250</name>
</gene>
<proteinExistence type="predicted"/>
<dbReference type="Gene3D" id="3.40.50.1820">
    <property type="entry name" value="alpha/beta hydrolase"/>
    <property type="match status" value="1"/>
</dbReference>
<dbReference type="InterPro" id="IPR010662">
    <property type="entry name" value="RBBP9/YdeN"/>
</dbReference>
<dbReference type="SUPFAM" id="SSF53474">
    <property type="entry name" value="alpha/beta-Hydrolases"/>
    <property type="match status" value="1"/>
</dbReference>
<dbReference type="AlphaFoldDB" id="A0A2M7FQ75"/>
<dbReference type="PANTHER" id="PTHR15394">
    <property type="entry name" value="SERINE HYDROLASE RBBP9"/>
    <property type="match status" value="1"/>
</dbReference>
<protein>
    <recommendedName>
        <fullName evidence="3">Serine hydrolase family protein</fullName>
    </recommendedName>
</protein>
<comment type="caution">
    <text evidence="1">The sequence shown here is derived from an EMBL/GenBank/DDBJ whole genome shotgun (WGS) entry which is preliminary data.</text>
</comment>
<reference evidence="2" key="1">
    <citation type="submission" date="2017-09" db="EMBL/GenBank/DDBJ databases">
        <title>Depth-based differentiation of microbial function through sediment-hosted aquifers and enrichment of novel symbionts in the deep terrestrial subsurface.</title>
        <authorList>
            <person name="Probst A.J."/>
            <person name="Ladd B."/>
            <person name="Jarett J.K."/>
            <person name="Geller-Mcgrath D.E."/>
            <person name="Sieber C.M.K."/>
            <person name="Emerson J.B."/>
            <person name="Anantharaman K."/>
            <person name="Thomas B.C."/>
            <person name="Malmstrom R."/>
            <person name="Stieglmeier M."/>
            <person name="Klingl A."/>
            <person name="Woyke T."/>
            <person name="Ryan C.M."/>
            <person name="Banfield J.F."/>
        </authorList>
    </citation>
    <scope>NUCLEOTIDE SEQUENCE [LARGE SCALE GENOMIC DNA]</scope>
</reference>
<evidence type="ECO:0008006" key="3">
    <source>
        <dbReference type="Google" id="ProtNLM"/>
    </source>
</evidence>
<dbReference type="EMBL" id="PFFO01000099">
    <property type="protein sequence ID" value="PIW07801.1"/>
    <property type="molecule type" value="Genomic_DNA"/>
</dbReference>
<sequence length="194" mass="22646">MRNLFIIHGSNGYPEENWFPWLKHELENKTDLRVIVPQFPCPPEEGGKHYYSEWLSKLKEFQKDIHPDTTFVTHSRGGVFIMHALVDLGIAQISNLFMVAPWIQYRWYDNPQESVDSFHYNPIDWAKLKQIVQHIEIFQSDNDMIPVEEGVGISAMLKAHLEMVSKAGHFNTSAGYQEFPLLRDHILLRIQKLS</sequence>
<dbReference type="Pfam" id="PF06821">
    <property type="entry name" value="Ser_hydrolase"/>
    <property type="match status" value="1"/>
</dbReference>
<evidence type="ECO:0000313" key="1">
    <source>
        <dbReference type="EMBL" id="PIW07801.1"/>
    </source>
</evidence>
<organism evidence="1 2">
    <name type="scientific">Candidatus Collierbacteria bacterium CG17_big_fil_post_rev_8_21_14_2_50_45_7</name>
    <dbReference type="NCBI Taxonomy" id="1974536"/>
    <lineage>
        <taxon>Bacteria</taxon>
        <taxon>Candidatus Collieribacteriota</taxon>
    </lineage>
</organism>
<accession>A0A2M7FQ75</accession>
<name>A0A2M7FQ75_9BACT</name>